<name>A0ABS8DMF8_9GAMM</name>
<gene>
    <name evidence="1" type="ORF">GEV37_00005</name>
</gene>
<evidence type="ECO:0000313" key="2">
    <source>
        <dbReference type="Proteomes" id="UP001319882"/>
    </source>
</evidence>
<protein>
    <submittedName>
        <fullName evidence="1">RTX toxin</fullName>
    </submittedName>
</protein>
<dbReference type="InterPro" id="IPR013783">
    <property type="entry name" value="Ig-like_fold"/>
</dbReference>
<reference evidence="1 2" key="1">
    <citation type="journal article" date="2021" name="Sci. Rep.">
        <title>Genome analysis of a halophilic bacterium Halomonas malpeensis YU-PRIM-29(T) reveals its exopolysaccharide and pigment producing capabilities.</title>
        <authorList>
            <person name="Athmika"/>
            <person name="Ghate S.D."/>
            <person name="Arun A.B."/>
            <person name="Rao S.S."/>
            <person name="Kumar S.T.A."/>
            <person name="Kandiyil M.K."/>
            <person name="Saptami K."/>
            <person name="Rekha P.D."/>
        </authorList>
    </citation>
    <scope>NUCLEOTIDE SEQUENCE [LARGE SCALE GENOMIC DNA]</scope>
    <source>
        <strain evidence="2">prim 29</strain>
    </source>
</reference>
<sequence>MNIVGSTTGVAPNSTVTLTITDQNGNTVTADATVNDDGSYRVDGVDVSGLVDGDLTVEAVATDRNGNEINANTGVELDAVASAITVEATVDNGDATLDIRGTTTDVAPGSVVTITITDQNGNTVTADATVNDDGSYAVDGVDVSGLVDGELTVEAIATDRNGNEINANTGVELDAVASAITVEATVDNGDATLDIRGTTTDVAPGSVVTITITDQNGNTVTADATVNDDGSYAVDGVDVSGLVDGELTVEAIATDRNGNEINANTGVELDAVASAITVEATVDNGDATL</sequence>
<organism evidence="1 2">
    <name type="scientific">Vreelandella malpeensis</name>
    <dbReference type="NCBI Taxonomy" id="1172368"/>
    <lineage>
        <taxon>Bacteria</taxon>
        <taxon>Pseudomonadati</taxon>
        <taxon>Pseudomonadota</taxon>
        <taxon>Gammaproteobacteria</taxon>
        <taxon>Oceanospirillales</taxon>
        <taxon>Halomonadaceae</taxon>
        <taxon>Vreelandella</taxon>
    </lineage>
</organism>
<dbReference type="NCBIfam" id="NF033510">
    <property type="entry name" value="Ca_tandemer"/>
    <property type="match status" value="3"/>
</dbReference>
<proteinExistence type="predicted"/>
<comment type="caution">
    <text evidence="1">The sequence shown here is derived from an EMBL/GenBank/DDBJ whole genome shotgun (WGS) entry which is preliminary data.</text>
</comment>
<evidence type="ECO:0000313" key="1">
    <source>
        <dbReference type="EMBL" id="MCB8887514.1"/>
    </source>
</evidence>
<dbReference type="EMBL" id="WHVL01000001">
    <property type="protein sequence ID" value="MCB8887514.1"/>
    <property type="molecule type" value="Genomic_DNA"/>
</dbReference>
<keyword evidence="2" id="KW-1185">Reference proteome</keyword>
<accession>A0ABS8DMF8</accession>
<feature type="non-terminal residue" evidence="1">
    <location>
        <position position="289"/>
    </location>
</feature>
<dbReference type="RefSeq" id="WP_264477639.1">
    <property type="nucleotide sequence ID" value="NZ_WHVL01000001.1"/>
</dbReference>
<dbReference type="Proteomes" id="UP001319882">
    <property type="component" value="Unassembled WGS sequence"/>
</dbReference>
<dbReference type="Gene3D" id="2.60.40.10">
    <property type="entry name" value="Immunoglobulins"/>
    <property type="match status" value="3"/>
</dbReference>